<feature type="non-terminal residue" evidence="1">
    <location>
        <position position="78"/>
    </location>
</feature>
<proteinExistence type="predicted"/>
<dbReference type="AlphaFoldDB" id="A0AAN4Z1V3"/>
<organism evidence="1 2">
    <name type="scientific">Pristionchus mayeri</name>
    <dbReference type="NCBI Taxonomy" id="1317129"/>
    <lineage>
        <taxon>Eukaryota</taxon>
        <taxon>Metazoa</taxon>
        <taxon>Ecdysozoa</taxon>
        <taxon>Nematoda</taxon>
        <taxon>Chromadorea</taxon>
        <taxon>Rhabditida</taxon>
        <taxon>Rhabditina</taxon>
        <taxon>Diplogasteromorpha</taxon>
        <taxon>Diplogasteroidea</taxon>
        <taxon>Neodiplogasteridae</taxon>
        <taxon>Pristionchus</taxon>
    </lineage>
</organism>
<evidence type="ECO:0000313" key="1">
    <source>
        <dbReference type="EMBL" id="GMR31001.1"/>
    </source>
</evidence>
<reference evidence="2" key="1">
    <citation type="submission" date="2022-10" db="EMBL/GenBank/DDBJ databases">
        <title>Genome assembly of Pristionchus species.</title>
        <authorList>
            <person name="Yoshida K."/>
            <person name="Sommer R.J."/>
        </authorList>
    </citation>
    <scope>NUCLEOTIDE SEQUENCE [LARGE SCALE GENOMIC DNA]</scope>
    <source>
        <strain evidence="2">RS5460</strain>
    </source>
</reference>
<gene>
    <name evidence="1" type="ORF">PMAYCL1PPCAC_01196</name>
</gene>
<evidence type="ECO:0000313" key="2">
    <source>
        <dbReference type="Proteomes" id="UP001328107"/>
    </source>
</evidence>
<dbReference type="Proteomes" id="UP001328107">
    <property type="component" value="Unassembled WGS sequence"/>
</dbReference>
<dbReference type="EMBL" id="BTRK01000001">
    <property type="protein sequence ID" value="GMR31001.1"/>
    <property type="molecule type" value="Genomic_DNA"/>
</dbReference>
<keyword evidence="2" id="KW-1185">Reference proteome</keyword>
<name>A0AAN4Z1V3_9BILA</name>
<accession>A0AAN4Z1V3</accession>
<sequence length="78" mass="8841">CDISNFTVIHISATPQCLLCEKHPSTIGGYVYHLEARHHTSLKAKGIYLMCKCGTRYNNSNGRLNHFQCSGREFALRK</sequence>
<protein>
    <submittedName>
        <fullName evidence="1">Uncharacterized protein</fullName>
    </submittedName>
</protein>
<feature type="non-terminal residue" evidence="1">
    <location>
        <position position="1"/>
    </location>
</feature>
<comment type="caution">
    <text evidence="1">The sequence shown here is derived from an EMBL/GenBank/DDBJ whole genome shotgun (WGS) entry which is preliminary data.</text>
</comment>